<accession>A0ABN9XBV9</accession>
<organism evidence="2 3">
    <name type="scientific">Prorocentrum cordatum</name>
    <dbReference type="NCBI Taxonomy" id="2364126"/>
    <lineage>
        <taxon>Eukaryota</taxon>
        <taxon>Sar</taxon>
        <taxon>Alveolata</taxon>
        <taxon>Dinophyceae</taxon>
        <taxon>Prorocentrales</taxon>
        <taxon>Prorocentraceae</taxon>
        <taxon>Prorocentrum</taxon>
    </lineage>
</organism>
<reference evidence="2" key="1">
    <citation type="submission" date="2023-10" db="EMBL/GenBank/DDBJ databases">
        <authorList>
            <person name="Chen Y."/>
            <person name="Shah S."/>
            <person name="Dougan E. K."/>
            <person name="Thang M."/>
            <person name="Chan C."/>
        </authorList>
    </citation>
    <scope>NUCLEOTIDE SEQUENCE [LARGE SCALE GENOMIC DNA]</scope>
</reference>
<name>A0ABN9XBV9_9DINO</name>
<feature type="non-terminal residue" evidence="2">
    <location>
        <position position="1"/>
    </location>
</feature>
<keyword evidence="3" id="KW-1185">Reference proteome</keyword>
<feature type="region of interest" description="Disordered" evidence="1">
    <location>
        <begin position="176"/>
        <end position="251"/>
    </location>
</feature>
<evidence type="ECO:0000256" key="1">
    <source>
        <dbReference type="SAM" id="MobiDB-lite"/>
    </source>
</evidence>
<sequence length="251" mass="27511">AWSVDDVAKLLLALAKAKAGTDSEGVKKLHGRAAEALFPKVEGMADTQMIKVALAFSKVPACKDFLEYLASEAAKRTDHKIPPPQLLLLTQGLIPLGASNPSVGKIFGFWGEGADHSKLTADQLAKLIQVAAPVVAEGSAFWGKAGASLVAQKGSLTDAGRASVLAAFPDGAGPAFEGKDSLLEAAKPKAKDDKDRDRKDDRKRSRDRRDRSRDRRDDRDRDRKDLDDDRKRSRSGRKDERKRSRSRDRRR</sequence>
<evidence type="ECO:0000313" key="3">
    <source>
        <dbReference type="Proteomes" id="UP001189429"/>
    </source>
</evidence>
<dbReference type="EMBL" id="CAUYUJ010020275">
    <property type="protein sequence ID" value="CAK0897048.1"/>
    <property type="molecule type" value="Genomic_DNA"/>
</dbReference>
<evidence type="ECO:0008006" key="4">
    <source>
        <dbReference type="Google" id="ProtNLM"/>
    </source>
</evidence>
<comment type="caution">
    <text evidence="2">The sequence shown here is derived from an EMBL/GenBank/DDBJ whole genome shotgun (WGS) entry which is preliminary data.</text>
</comment>
<protein>
    <recommendedName>
        <fullName evidence="4">RNA helicase</fullName>
    </recommendedName>
</protein>
<evidence type="ECO:0000313" key="2">
    <source>
        <dbReference type="EMBL" id="CAK0897048.1"/>
    </source>
</evidence>
<proteinExistence type="predicted"/>
<gene>
    <name evidence="2" type="ORF">PCOR1329_LOCUS75336</name>
</gene>
<feature type="compositionally biased region" description="Basic and acidic residues" evidence="1">
    <location>
        <begin position="177"/>
        <end position="242"/>
    </location>
</feature>
<dbReference type="Proteomes" id="UP001189429">
    <property type="component" value="Unassembled WGS sequence"/>
</dbReference>